<dbReference type="PANTHER" id="PTHR30244:SF34">
    <property type="entry name" value="DTDP-4-AMINO-4,6-DIDEOXYGALACTOSE TRANSAMINASE"/>
    <property type="match status" value="1"/>
</dbReference>
<dbReference type="PANTHER" id="PTHR30244">
    <property type="entry name" value="TRANSAMINASE"/>
    <property type="match status" value="1"/>
</dbReference>
<organism evidence="5 6">
    <name type="scientific">Pedococcus dokdonensis</name>
    <dbReference type="NCBI Taxonomy" id="443156"/>
    <lineage>
        <taxon>Bacteria</taxon>
        <taxon>Bacillati</taxon>
        <taxon>Actinomycetota</taxon>
        <taxon>Actinomycetes</taxon>
        <taxon>Micrococcales</taxon>
        <taxon>Intrasporangiaceae</taxon>
        <taxon>Pedococcus</taxon>
    </lineage>
</organism>
<comment type="similarity">
    <text evidence="4">Belongs to the DegT/DnrJ/EryC1 family.</text>
</comment>
<evidence type="ECO:0000256" key="1">
    <source>
        <dbReference type="ARBA" id="ARBA00001933"/>
    </source>
</evidence>
<dbReference type="GO" id="GO:0000271">
    <property type="term" value="P:polysaccharide biosynthetic process"/>
    <property type="evidence" value="ECO:0007669"/>
    <property type="project" value="TreeGrafter"/>
</dbReference>
<dbReference type="InterPro" id="IPR015424">
    <property type="entry name" value="PyrdxlP-dep_Trfase"/>
</dbReference>
<proteinExistence type="inferred from homology"/>
<sequence length="375" mass="40586">MLPYGRQSVDDGDVAAVSEVLTSDWLTTGPWVRTFESELAELAGTQGAVTVTSGTAALHTAYAAIGIGPGDEVVTTPLTFVATASTATMLGATVVFADVTPDTGNLDPDSVSAVLTDRTRVVSGVDYGGHPIDVAGLRGLVADRDTLLLEDAAHSIGGSLDGTPVGSLADVTTFSFFPTKNLTTAEGGAVVATDPEVLRRAATFRNIGMVKDPDRMQRSDEGAWWYEVHELGVNYRLPDVLAALGSNQLTRLGRFKARRTELHRRYTEGLAGLDELVLPPTRDGADPTWHLYSLRIRDGRRRALFDHLRDHGIGVQVNYIPVYWHPLYAAQGYQRGMCPVAEEYYEQEISLPLFPDLLDSDVDRVIELVRGFLGG</sequence>
<keyword evidence="6" id="KW-1185">Reference proteome</keyword>
<dbReference type="STRING" id="443156.SAMN04489867_1955"/>
<dbReference type="OrthoDB" id="9804264at2"/>
<dbReference type="GO" id="GO:0030170">
    <property type="term" value="F:pyridoxal phosphate binding"/>
    <property type="evidence" value="ECO:0007669"/>
    <property type="project" value="TreeGrafter"/>
</dbReference>
<dbReference type="InterPro" id="IPR015421">
    <property type="entry name" value="PyrdxlP-dep_Trfase_major"/>
</dbReference>
<dbReference type="Gene3D" id="3.40.640.10">
    <property type="entry name" value="Type I PLP-dependent aspartate aminotransferase-like (Major domain)"/>
    <property type="match status" value="1"/>
</dbReference>
<protein>
    <submittedName>
        <fullName evidence="5">dTDP-4-amino-4,6-dideoxygalactose transaminase</fullName>
    </submittedName>
</protein>
<dbReference type="InterPro" id="IPR000653">
    <property type="entry name" value="DegT/StrS_aminotransferase"/>
</dbReference>
<evidence type="ECO:0000256" key="3">
    <source>
        <dbReference type="PIRSR" id="PIRSR000390-2"/>
    </source>
</evidence>
<name>A0A1H0RGW3_9MICO</name>
<dbReference type="Gene3D" id="3.90.1150.10">
    <property type="entry name" value="Aspartate Aminotransferase, domain 1"/>
    <property type="match status" value="1"/>
</dbReference>
<gene>
    <name evidence="5" type="ORF">SAMN04489867_1955</name>
</gene>
<feature type="active site" description="Proton acceptor" evidence="2">
    <location>
        <position position="180"/>
    </location>
</feature>
<dbReference type="Proteomes" id="UP000199077">
    <property type="component" value="Chromosome I"/>
</dbReference>
<dbReference type="Pfam" id="PF01041">
    <property type="entry name" value="DegT_DnrJ_EryC1"/>
    <property type="match status" value="1"/>
</dbReference>
<reference evidence="6" key="1">
    <citation type="submission" date="2016-10" db="EMBL/GenBank/DDBJ databases">
        <authorList>
            <person name="Varghese N."/>
            <person name="Submissions S."/>
        </authorList>
    </citation>
    <scope>NUCLEOTIDE SEQUENCE [LARGE SCALE GENOMIC DNA]</scope>
    <source>
        <strain evidence="6">DSM 22329</strain>
    </source>
</reference>
<feature type="modified residue" description="N6-(pyridoxal phosphate)lysine" evidence="3">
    <location>
        <position position="180"/>
    </location>
</feature>
<dbReference type="EMBL" id="LT629711">
    <property type="protein sequence ID" value="SDP28665.1"/>
    <property type="molecule type" value="Genomic_DNA"/>
</dbReference>
<dbReference type="SUPFAM" id="SSF53383">
    <property type="entry name" value="PLP-dependent transferases"/>
    <property type="match status" value="1"/>
</dbReference>
<evidence type="ECO:0000256" key="2">
    <source>
        <dbReference type="PIRSR" id="PIRSR000390-1"/>
    </source>
</evidence>
<evidence type="ECO:0000313" key="6">
    <source>
        <dbReference type="Proteomes" id="UP000199077"/>
    </source>
</evidence>
<dbReference type="PIRSF" id="PIRSF000390">
    <property type="entry name" value="PLP_StrS"/>
    <property type="match status" value="1"/>
</dbReference>
<dbReference type="RefSeq" id="WP_091784636.1">
    <property type="nucleotide sequence ID" value="NZ_LT629711.1"/>
</dbReference>
<accession>A0A1H0RGW3</accession>
<dbReference type="CDD" id="cd00616">
    <property type="entry name" value="AHBA_syn"/>
    <property type="match status" value="1"/>
</dbReference>
<keyword evidence="3 4" id="KW-0663">Pyridoxal phosphate</keyword>
<comment type="cofactor">
    <cofactor evidence="1">
        <name>pyridoxal 5'-phosphate</name>
        <dbReference type="ChEBI" id="CHEBI:597326"/>
    </cofactor>
</comment>
<evidence type="ECO:0000313" key="5">
    <source>
        <dbReference type="EMBL" id="SDP28665.1"/>
    </source>
</evidence>
<dbReference type="InterPro" id="IPR015422">
    <property type="entry name" value="PyrdxlP-dep_Trfase_small"/>
</dbReference>
<dbReference type="AlphaFoldDB" id="A0A1H0RGW3"/>
<dbReference type="GO" id="GO:0008483">
    <property type="term" value="F:transaminase activity"/>
    <property type="evidence" value="ECO:0007669"/>
    <property type="project" value="TreeGrafter"/>
</dbReference>
<evidence type="ECO:0000256" key="4">
    <source>
        <dbReference type="RuleBase" id="RU004508"/>
    </source>
</evidence>